<organism evidence="2 3">
    <name type="scientific">Colletotrichum orbiculare (strain 104-T / ATCC 96160 / CBS 514.97 / LARS 414 / MAFF 240422)</name>
    <name type="common">Cucumber anthracnose fungus</name>
    <name type="synonym">Colletotrichum lagenarium</name>
    <dbReference type="NCBI Taxonomy" id="1213857"/>
    <lineage>
        <taxon>Eukaryota</taxon>
        <taxon>Fungi</taxon>
        <taxon>Dikarya</taxon>
        <taxon>Ascomycota</taxon>
        <taxon>Pezizomycotina</taxon>
        <taxon>Sordariomycetes</taxon>
        <taxon>Hypocreomycetidae</taxon>
        <taxon>Glomerellales</taxon>
        <taxon>Glomerellaceae</taxon>
        <taxon>Colletotrichum</taxon>
        <taxon>Colletotrichum orbiculare species complex</taxon>
    </lineage>
</organism>
<gene>
    <name evidence="2" type="ORF">Cob_v008203</name>
</gene>
<feature type="compositionally biased region" description="Polar residues" evidence="1">
    <location>
        <begin position="172"/>
        <end position="203"/>
    </location>
</feature>
<dbReference type="EMBL" id="AMCV02000022">
    <property type="protein sequence ID" value="TDZ18950.1"/>
    <property type="molecule type" value="Genomic_DNA"/>
</dbReference>
<proteinExistence type="predicted"/>
<feature type="compositionally biased region" description="Polar residues" evidence="1">
    <location>
        <begin position="272"/>
        <end position="283"/>
    </location>
</feature>
<evidence type="ECO:0000313" key="3">
    <source>
        <dbReference type="Proteomes" id="UP000014480"/>
    </source>
</evidence>
<comment type="caution">
    <text evidence="2">The sequence shown here is derived from an EMBL/GenBank/DDBJ whole genome shotgun (WGS) entry which is preliminary data.</text>
</comment>
<dbReference type="Proteomes" id="UP000014480">
    <property type="component" value="Unassembled WGS sequence"/>
</dbReference>
<dbReference type="AlphaFoldDB" id="A0A484FKS5"/>
<evidence type="ECO:0000256" key="1">
    <source>
        <dbReference type="SAM" id="MobiDB-lite"/>
    </source>
</evidence>
<feature type="compositionally biased region" description="Polar residues" evidence="1">
    <location>
        <begin position="253"/>
        <end position="263"/>
    </location>
</feature>
<feature type="compositionally biased region" description="Polar residues" evidence="1">
    <location>
        <begin position="111"/>
        <end position="120"/>
    </location>
</feature>
<protein>
    <submittedName>
        <fullName evidence="2">Uncharacterized protein</fullName>
    </submittedName>
</protein>
<evidence type="ECO:0000313" key="2">
    <source>
        <dbReference type="EMBL" id="TDZ18950.1"/>
    </source>
</evidence>
<feature type="compositionally biased region" description="Polar residues" evidence="1">
    <location>
        <begin position="211"/>
        <end position="223"/>
    </location>
</feature>
<accession>A0A484FKS5</accession>
<feature type="region of interest" description="Disordered" evidence="1">
    <location>
        <begin position="1"/>
        <end position="289"/>
    </location>
</feature>
<reference evidence="3" key="2">
    <citation type="journal article" date="2019" name="Mol. Plant Microbe Interact.">
        <title>Genome sequence resources for four phytopathogenic fungi from the Colletotrichum orbiculare species complex.</title>
        <authorList>
            <person name="Gan P."/>
            <person name="Tsushima A."/>
            <person name="Narusaka M."/>
            <person name="Narusaka Y."/>
            <person name="Takano Y."/>
            <person name="Kubo Y."/>
            <person name="Shirasu K."/>
        </authorList>
    </citation>
    <scope>GENOME REANNOTATION</scope>
    <source>
        <strain evidence="3">104-T / ATCC 96160 / CBS 514.97 / LARS 414 / MAFF 240422</strain>
    </source>
</reference>
<name>A0A484FKS5_COLOR</name>
<keyword evidence="3" id="KW-1185">Reference proteome</keyword>
<feature type="compositionally biased region" description="Polar residues" evidence="1">
    <location>
        <begin position="232"/>
        <end position="244"/>
    </location>
</feature>
<reference evidence="3" key="1">
    <citation type="journal article" date="2013" name="New Phytol.">
        <title>Comparative genomic and transcriptomic analyses reveal the hemibiotrophic stage shift of Colletotrichum fungi.</title>
        <authorList>
            <person name="Gan P."/>
            <person name="Ikeda K."/>
            <person name="Irieda H."/>
            <person name="Narusaka M."/>
            <person name="O'Connell R.J."/>
            <person name="Narusaka Y."/>
            <person name="Takano Y."/>
            <person name="Kubo Y."/>
            <person name="Shirasu K."/>
        </authorList>
    </citation>
    <scope>NUCLEOTIDE SEQUENCE [LARGE SCALE GENOMIC DNA]</scope>
    <source>
        <strain evidence="3">104-T / ATCC 96160 / CBS 514.97 / LARS 414 / MAFF 240422</strain>
    </source>
</reference>
<sequence length="520" mass="57110">MLIPEDEPSENALSSSNIQQLPEPTTTDEFSQSASPSVQISDQAIAEDEPSQDGSTNAQIPEKVITEDEPSQDGPANAQIPERVITEDEPCQSTSTNAQIPEKVITEDEPSQNASSNVQTLEKAITEDEPIQNASPNAQIPEKAITENEPRQSTSTNAQIPEKPTAADEPSQDTPSSNLQPSSGTTEGESEQNASSNVQQPTEQMAEGDPSQATPLNVQQPSSEPIEKDESGQNASFDVQQPSESAIDHTPDVNRSPNVQQPSELVVENEDSQAASSGLNPQAANWAPPVTTTSATKTYTTEKVKAAPPEPYQPPWMLSIRMYNEIEAVLFLRHPTPYQDALFVPLTRMYTSMLEGAKAMLVVDALEKLIRHNRANEEPAPVQGVAIATDYLWFSHIDEEARSRQSNDLPPLRQCNGEQKVALNRSWGSFVQSLKNATLVWPPYPSDHIKPSTISDGSEPRCFNCKKRFNMFLTCPECKEVFHSFRCLFGNTDHRESCLTIRQQAQPMMAGNKSKAQNED</sequence>
<feature type="compositionally biased region" description="Polar residues" evidence="1">
    <location>
        <begin position="11"/>
        <end position="42"/>
    </location>
</feature>